<dbReference type="EMBL" id="CAJNBJ010000001">
    <property type="protein sequence ID" value="CAE6690927.1"/>
    <property type="molecule type" value="Genomic_DNA"/>
</dbReference>
<reference evidence="6 7" key="1">
    <citation type="submission" date="2021-02" db="EMBL/GenBank/DDBJ databases">
        <authorList>
            <person name="Han P."/>
        </authorList>
    </citation>
    <scope>NUCLEOTIDE SEQUENCE [LARGE SCALE GENOMIC DNA]</scope>
    <source>
        <strain evidence="6">Candidatus Nitrospira sp. ZN2</strain>
    </source>
</reference>
<dbReference type="PANTHER" id="PTHR30469">
    <property type="entry name" value="MULTIDRUG RESISTANCE PROTEIN MDTA"/>
    <property type="match status" value="1"/>
</dbReference>
<dbReference type="InterPro" id="IPR006143">
    <property type="entry name" value="RND_pump_MFP"/>
</dbReference>
<feature type="domain" description="CusB-like beta-barrel" evidence="5">
    <location>
        <begin position="224"/>
        <end position="296"/>
    </location>
</feature>
<comment type="similarity">
    <text evidence="1">Belongs to the membrane fusion protein (MFP) (TC 8.A.1) family.</text>
</comment>
<evidence type="ECO:0000256" key="2">
    <source>
        <dbReference type="SAM" id="MobiDB-lite"/>
    </source>
</evidence>
<dbReference type="Pfam" id="PF25876">
    <property type="entry name" value="HH_MFP_RND"/>
    <property type="match status" value="1"/>
</dbReference>
<keyword evidence="7" id="KW-1185">Reference proteome</keyword>
<dbReference type="Gene3D" id="2.40.30.170">
    <property type="match status" value="1"/>
</dbReference>
<dbReference type="Gene3D" id="2.40.50.100">
    <property type="match status" value="1"/>
</dbReference>
<evidence type="ECO:0000313" key="7">
    <source>
        <dbReference type="Proteomes" id="UP000675880"/>
    </source>
</evidence>
<dbReference type="InterPro" id="IPR058624">
    <property type="entry name" value="MdtA-like_HH"/>
</dbReference>
<evidence type="ECO:0000259" key="3">
    <source>
        <dbReference type="Pfam" id="PF25876"/>
    </source>
</evidence>
<feature type="domain" description="Multidrug resistance protein MdtA-like alpha-helical hairpin" evidence="3">
    <location>
        <begin position="105"/>
        <end position="181"/>
    </location>
</feature>
<dbReference type="NCBIfam" id="TIGR01730">
    <property type="entry name" value="RND_mfp"/>
    <property type="match status" value="1"/>
</dbReference>
<feature type="region of interest" description="Disordered" evidence="2">
    <location>
        <begin position="318"/>
        <end position="341"/>
    </location>
</feature>
<organism evidence="6 7">
    <name type="scientific">Nitrospira defluvii</name>
    <dbReference type="NCBI Taxonomy" id="330214"/>
    <lineage>
        <taxon>Bacteria</taxon>
        <taxon>Pseudomonadati</taxon>
        <taxon>Nitrospirota</taxon>
        <taxon>Nitrospiria</taxon>
        <taxon>Nitrospirales</taxon>
        <taxon>Nitrospiraceae</taxon>
        <taxon>Nitrospira</taxon>
    </lineage>
</organism>
<proteinExistence type="inferred from homology"/>
<dbReference type="InterPro" id="IPR058625">
    <property type="entry name" value="MdtA-like_BSH"/>
</dbReference>
<feature type="domain" description="Multidrug resistance protein MdtA-like barrel-sandwich hybrid" evidence="4">
    <location>
        <begin position="58"/>
        <end position="205"/>
    </location>
</feature>
<dbReference type="Pfam" id="PF25954">
    <property type="entry name" value="Beta-barrel_RND_2"/>
    <property type="match status" value="1"/>
</dbReference>
<accession>A0ABM8QD91</accession>
<evidence type="ECO:0000256" key="1">
    <source>
        <dbReference type="ARBA" id="ARBA00009477"/>
    </source>
</evidence>
<evidence type="ECO:0000259" key="5">
    <source>
        <dbReference type="Pfam" id="PF25954"/>
    </source>
</evidence>
<dbReference type="SUPFAM" id="SSF111369">
    <property type="entry name" value="HlyD-like secretion proteins"/>
    <property type="match status" value="1"/>
</dbReference>
<dbReference type="Proteomes" id="UP000675880">
    <property type="component" value="Unassembled WGS sequence"/>
</dbReference>
<gene>
    <name evidence="6" type="ORF">NSPZN2_10219</name>
</gene>
<dbReference type="RefSeq" id="WP_213040147.1">
    <property type="nucleotide sequence ID" value="NZ_CAJNBJ010000001.1"/>
</dbReference>
<dbReference type="InterPro" id="IPR058792">
    <property type="entry name" value="Beta-barrel_RND_2"/>
</dbReference>
<sequence>MRRVTVIVAVLALGLAIAGYVFFNGERKVPVRYRTVAVERGTVVSLVTATGTINPITTIQVGSQVSGMIESLHADFNSRVKANQVVARIDPFPYQARRDQAAASLANAKAAWEKARIDLAQRRRELDRAKSLIGQQFISQNEVDVALTASEGALAQLKVTEAAVKQAEAMLQAAELDLKYTVIRSPVDGVVISRQVEVGQRISASFSIPTLFLIAEDVTKMQVDTNVSEADIGGIAEGKAATFTVDAYPGEPFQGRVRQVRNAPINIQNVVTYDVVVEFENPDFRLKPGMTANVSIVIDKKDQVLKVPSSALRFTPPKAVREEKAGAVGDRPSPAGGAETPASRRWGVWKLTANNDLERIPVMMGISDRAYVEIAAEGIQEGDQVVVAIDAPRGERKGAELPPGFGNGQSRGARRDRGL</sequence>
<evidence type="ECO:0000259" key="4">
    <source>
        <dbReference type="Pfam" id="PF25917"/>
    </source>
</evidence>
<feature type="region of interest" description="Disordered" evidence="2">
    <location>
        <begin position="394"/>
        <end position="419"/>
    </location>
</feature>
<evidence type="ECO:0000313" key="6">
    <source>
        <dbReference type="EMBL" id="CAE6690927.1"/>
    </source>
</evidence>
<dbReference type="Gene3D" id="1.10.287.470">
    <property type="entry name" value="Helix hairpin bin"/>
    <property type="match status" value="1"/>
</dbReference>
<dbReference type="PANTHER" id="PTHR30469:SF33">
    <property type="entry name" value="SLR1207 PROTEIN"/>
    <property type="match status" value="1"/>
</dbReference>
<name>A0ABM8QD91_9BACT</name>
<comment type="caution">
    <text evidence="6">The sequence shown here is derived from an EMBL/GenBank/DDBJ whole genome shotgun (WGS) entry which is preliminary data.</text>
</comment>
<dbReference type="Pfam" id="PF25917">
    <property type="entry name" value="BSH_RND"/>
    <property type="match status" value="1"/>
</dbReference>
<protein>
    <submittedName>
        <fullName evidence="6">HlyD_D23 domain-containing protein</fullName>
    </submittedName>
</protein>